<evidence type="ECO:0000256" key="2">
    <source>
        <dbReference type="PROSITE-ProRule" id="PRU00124"/>
    </source>
</evidence>
<dbReference type="InterPro" id="IPR002172">
    <property type="entry name" value="LDrepeatLR_classA_rpt"/>
</dbReference>
<dbReference type="CDD" id="cd00112">
    <property type="entry name" value="LDLa"/>
    <property type="match status" value="1"/>
</dbReference>
<reference evidence="3" key="1">
    <citation type="submission" date="2019-05" db="EMBL/GenBank/DDBJ databases">
        <title>Annotation for the trematode Paragonimus heterotremus.</title>
        <authorList>
            <person name="Choi Y.-J."/>
        </authorList>
    </citation>
    <scope>NUCLEOTIDE SEQUENCE</scope>
    <source>
        <strain evidence="3">LC</strain>
    </source>
</reference>
<dbReference type="SMART" id="SM00192">
    <property type="entry name" value="LDLa"/>
    <property type="match status" value="1"/>
</dbReference>
<dbReference type="OrthoDB" id="5958943at2759"/>
<evidence type="ECO:0000256" key="1">
    <source>
        <dbReference type="ARBA" id="ARBA00023157"/>
    </source>
</evidence>
<dbReference type="Proteomes" id="UP000748531">
    <property type="component" value="Unassembled WGS sequence"/>
</dbReference>
<dbReference type="SUPFAM" id="SSF57424">
    <property type="entry name" value="LDL receptor-like module"/>
    <property type="match status" value="1"/>
</dbReference>
<comment type="caution">
    <text evidence="3">The sequence shown here is derived from an EMBL/GenBank/DDBJ whole genome shotgun (WGS) entry which is preliminary data.</text>
</comment>
<dbReference type="PROSITE" id="PS50068">
    <property type="entry name" value="LDLRA_2"/>
    <property type="match status" value="1"/>
</dbReference>
<dbReference type="AlphaFoldDB" id="A0A8J4SPV3"/>
<dbReference type="Gene3D" id="4.10.400.10">
    <property type="entry name" value="Low-density Lipoprotein Receptor"/>
    <property type="match status" value="1"/>
</dbReference>
<keyword evidence="4" id="KW-1185">Reference proteome</keyword>
<evidence type="ECO:0000313" key="4">
    <source>
        <dbReference type="Proteomes" id="UP000748531"/>
    </source>
</evidence>
<dbReference type="Pfam" id="PF00057">
    <property type="entry name" value="Ldl_recept_a"/>
    <property type="match status" value="1"/>
</dbReference>
<proteinExistence type="predicted"/>
<dbReference type="EMBL" id="LUCH01011138">
    <property type="protein sequence ID" value="KAF5395636.1"/>
    <property type="molecule type" value="Genomic_DNA"/>
</dbReference>
<comment type="caution">
    <text evidence="2">Lacks conserved residue(s) required for the propagation of feature annotation.</text>
</comment>
<keyword evidence="1" id="KW-1015">Disulfide bond</keyword>
<organism evidence="3 4">
    <name type="scientific">Paragonimus heterotremus</name>
    <dbReference type="NCBI Taxonomy" id="100268"/>
    <lineage>
        <taxon>Eukaryota</taxon>
        <taxon>Metazoa</taxon>
        <taxon>Spiralia</taxon>
        <taxon>Lophotrochozoa</taxon>
        <taxon>Platyhelminthes</taxon>
        <taxon>Trematoda</taxon>
        <taxon>Digenea</taxon>
        <taxon>Plagiorchiida</taxon>
        <taxon>Troglotremata</taxon>
        <taxon>Troglotrematidae</taxon>
        <taxon>Paragonimus</taxon>
    </lineage>
</organism>
<protein>
    <submittedName>
        <fullName evidence="3">Uncharacterized protein</fullName>
    </submittedName>
</protein>
<dbReference type="InterPro" id="IPR036055">
    <property type="entry name" value="LDL_receptor-like_sf"/>
</dbReference>
<evidence type="ECO:0000313" key="3">
    <source>
        <dbReference type="EMBL" id="KAF5395636.1"/>
    </source>
</evidence>
<name>A0A8J4SPV3_9TREM</name>
<accession>A0A8J4SPV3</accession>
<gene>
    <name evidence="3" type="ORF">PHET_11602</name>
</gene>
<sequence>MVKQLYITKMAEIKPHYLHSWLCVLNYNKPYCNRFSSFQNSSTAVILTITPSVIGKLPDEEVIFTCQSDDESIKPQFRLEQDGAQFYPPRVQVIHPNKMSTLLRLHSLSERQDRLKIICFHGTTESTALLNVLRTCNDIQMSCGSGTECFPSEKACDGKPDCSGAHDERKVLCPGKPFTFLAIV</sequence>